<dbReference type="InterPro" id="IPR005343">
    <property type="entry name" value="Noc2"/>
</dbReference>
<comment type="similarity">
    <text evidence="2">Belongs to the NOC2 family.</text>
</comment>
<dbReference type="GO" id="GO:0003723">
    <property type="term" value="F:RNA binding"/>
    <property type="evidence" value="ECO:0007669"/>
    <property type="project" value="UniProtKB-KW"/>
</dbReference>
<dbReference type="InterPro" id="IPR016024">
    <property type="entry name" value="ARM-type_fold"/>
</dbReference>
<dbReference type="PROSITE" id="PS52002">
    <property type="entry name" value="SM"/>
    <property type="match status" value="1"/>
</dbReference>
<dbReference type="PANTHER" id="PTHR12687">
    <property type="entry name" value="NUCLEOLAR COMPLEX 2 AND RAD4-RELATED"/>
    <property type="match status" value="1"/>
</dbReference>
<dbReference type="GO" id="GO:0030691">
    <property type="term" value="C:Noc2p-Noc3p complex"/>
    <property type="evidence" value="ECO:0007669"/>
    <property type="project" value="TreeGrafter"/>
</dbReference>
<dbReference type="GO" id="GO:0003714">
    <property type="term" value="F:transcription corepressor activity"/>
    <property type="evidence" value="ECO:0007669"/>
    <property type="project" value="TreeGrafter"/>
</dbReference>
<sequence length="973" mass="110790">MADENETSAPVITVEEPLDLIRLSLDERIYVKMRNERELRGRLHAYDQHLNMVLGEVEETVTTVEIDEETYEEVYRTTKRNIPMLFVRGDGVILVSPPMRGSTADQLTNEIARSVFFETNDDQTPSRLHPDTDSSRHAAKGRKHVLSIVILTIVYVLNMKKQSKIHSKLVAKPISEPIKKPIQSKSKKINGTNSAAVKDQKWAKLSLDEFINSSASEDNTSSLDEASVGSDAEAEEESEVEDEIDEENDDEIDEEDEGMDEADEDEEMDEDEDSEDDESDEKTAVKKHKKTLDKLKNTDPEFYQFLSENDRELLEFGSSDSEDDERGGQIHELPKPEELEVGSDESDFEDKESADKRPKNVITQSMVDKWQQELQDPKSMKTIVDVVSAFRSAVHSVTEEKEGATRFVVQGSAAFNAVVRLCIIDLIPALKRFLKSPADEKLNVEKCKSWTKLRLHVKSYLADVIRLLGSLTESSLLSVILKHIHQLIPFYTAFIKLSRVLCKRLVTVWCSAEDTIRVLAFLSILRLARTLPGQLLEPIIKAMYLSYARNCKFTSPSTWPVINFMRRSLVELMALQEALTYKHAFLYIRQLAIHLRNAITSNKKDAILTVYNWQFVHCLHLWGALLGALPDSQLLKPLLYPLVQIAIGTINLVPTGKYYPLRFQVVTILNQLSADTGTYIPVLSFLLEILQNHKFEKKPSKVSMKPLELSCVLRVSQSQMGESGYRDAIIDLLYDHLLETLQCQSHSSAFPEIALPVILQLKQFIKKCTLANYTKKMKQLMEKVQETSQFIEKQRGQVNFDLADTKAVLALENQIKQNGTPLTNYHNSWKKMRDREMAIKIAKKPENDRDAGIPAMKKTILGSKEDNDSDNDGEFDELFPSDLSEDEDDENRFLLEEERATEPKTKNQKESKKRSEKKAQVEEPKKKKSKIAVAPAEEEDFVDGEDIADEVTDFDMSDESEHEEDVNESDDDE</sequence>
<feature type="compositionally biased region" description="Acidic residues" evidence="11">
    <location>
        <begin position="936"/>
        <end position="973"/>
    </location>
</feature>
<feature type="compositionally biased region" description="Acidic residues" evidence="11">
    <location>
        <begin position="867"/>
        <end position="890"/>
    </location>
</feature>
<dbReference type="Pfam" id="PF01423">
    <property type="entry name" value="LSM"/>
    <property type="match status" value="1"/>
</dbReference>
<evidence type="ECO:0000256" key="10">
    <source>
        <dbReference type="ARBA" id="ARBA00067758"/>
    </source>
</evidence>
<evidence type="ECO:0000313" key="14">
    <source>
        <dbReference type="Proteomes" id="UP000789390"/>
    </source>
</evidence>
<dbReference type="GO" id="GO:0005654">
    <property type="term" value="C:nucleoplasm"/>
    <property type="evidence" value="ECO:0007669"/>
    <property type="project" value="TreeGrafter"/>
</dbReference>
<dbReference type="GO" id="GO:0000122">
    <property type="term" value="P:negative regulation of transcription by RNA polymerase II"/>
    <property type="evidence" value="ECO:0007669"/>
    <property type="project" value="TreeGrafter"/>
</dbReference>
<proteinExistence type="inferred from homology"/>
<dbReference type="GO" id="GO:0000398">
    <property type="term" value="P:mRNA splicing, via spliceosome"/>
    <property type="evidence" value="ECO:0007669"/>
    <property type="project" value="InterPro"/>
</dbReference>
<dbReference type="CDD" id="cd01730">
    <property type="entry name" value="LSm3"/>
    <property type="match status" value="1"/>
</dbReference>
<evidence type="ECO:0000256" key="9">
    <source>
        <dbReference type="ARBA" id="ARBA00023274"/>
    </source>
</evidence>
<evidence type="ECO:0000256" key="11">
    <source>
        <dbReference type="SAM" id="MobiDB-lite"/>
    </source>
</evidence>
<comment type="caution">
    <text evidence="13">The sequence shown here is derived from an EMBL/GenBank/DDBJ whole genome shotgun (WGS) entry which is preliminary data.</text>
</comment>
<dbReference type="GO" id="GO:0005730">
    <property type="term" value="C:nucleolus"/>
    <property type="evidence" value="ECO:0007669"/>
    <property type="project" value="TreeGrafter"/>
</dbReference>
<dbReference type="GO" id="GO:0042273">
    <property type="term" value="P:ribosomal large subunit biogenesis"/>
    <property type="evidence" value="ECO:0007669"/>
    <property type="project" value="TreeGrafter"/>
</dbReference>
<name>A0A8J2RB02_9CRUS</name>
<keyword evidence="14" id="KW-1185">Reference proteome</keyword>
<protein>
    <recommendedName>
        <fullName evidence="10">U6 snRNA-associated Sm-like protein LSm3</fullName>
    </recommendedName>
</protein>
<dbReference type="GO" id="GO:0005681">
    <property type="term" value="C:spliceosomal complex"/>
    <property type="evidence" value="ECO:0007669"/>
    <property type="project" value="UniProtKB-KW"/>
</dbReference>
<feature type="compositionally biased region" description="Basic and acidic residues" evidence="11">
    <location>
        <begin position="891"/>
        <end position="910"/>
    </location>
</feature>
<evidence type="ECO:0000256" key="2">
    <source>
        <dbReference type="ARBA" id="ARBA00005907"/>
    </source>
</evidence>
<dbReference type="SMART" id="SM00651">
    <property type="entry name" value="Sm"/>
    <property type="match status" value="1"/>
</dbReference>
<keyword evidence="4" id="KW-0507">mRNA processing</keyword>
<dbReference type="Pfam" id="PF03715">
    <property type="entry name" value="Noc2"/>
    <property type="match status" value="1"/>
</dbReference>
<feature type="region of interest" description="Disordered" evidence="11">
    <location>
        <begin position="317"/>
        <end position="357"/>
    </location>
</feature>
<feature type="region of interest" description="Disordered" evidence="11">
    <location>
        <begin position="215"/>
        <end position="300"/>
    </location>
</feature>
<accession>A0A8J2RB02</accession>
<evidence type="ECO:0000256" key="8">
    <source>
        <dbReference type="ARBA" id="ARBA00023242"/>
    </source>
</evidence>
<feature type="compositionally biased region" description="Acidic residues" evidence="11">
    <location>
        <begin position="232"/>
        <end position="280"/>
    </location>
</feature>
<feature type="compositionally biased region" description="Basic and acidic residues" evidence="11">
    <location>
        <begin position="326"/>
        <end position="338"/>
    </location>
</feature>
<evidence type="ECO:0000256" key="7">
    <source>
        <dbReference type="ARBA" id="ARBA00023187"/>
    </source>
</evidence>
<feature type="region of interest" description="Disordered" evidence="11">
    <location>
        <begin position="842"/>
        <end position="973"/>
    </location>
</feature>
<keyword evidence="9" id="KW-0687">Ribonucleoprotein</keyword>
<dbReference type="Gene3D" id="2.30.30.100">
    <property type="match status" value="1"/>
</dbReference>
<dbReference type="GO" id="GO:0030690">
    <property type="term" value="C:Noc1p-Noc2p complex"/>
    <property type="evidence" value="ECO:0007669"/>
    <property type="project" value="TreeGrafter"/>
</dbReference>
<dbReference type="InterPro" id="IPR010920">
    <property type="entry name" value="LSM_dom_sf"/>
</dbReference>
<dbReference type="SUPFAM" id="SSF48371">
    <property type="entry name" value="ARM repeat"/>
    <property type="match status" value="1"/>
</dbReference>
<dbReference type="GO" id="GO:0120115">
    <property type="term" value="C:Lsm2-8 complex"/>
    <property type="evidence" value="ECO:0007669"/>
    <property type="project" value="UniProtKB-ARBA"/>
</dbReference>
<comment type="similarity">
    <text evidence="3">Belongs to the snRNP Sm proteins family.</text>
</comment>
<dbReference type="SUPFAM" id="SSF50182">
    <property type="entry name" value="Sm-like ribonucleoproteins"/>
    <property type="match status" value="1"/>
</dbReference>
<dbReference type="AlphaFoldDB" id="A0A8J2RB02"/>
<evidence type="ECO:0000256" key="4">
    <source>
        <dbReference type="ARBA" id="ARBA00022664"/>
    </source>
</evidence>
<evidence type="ECO:0000259" key="12">
    <source>
        <dbReference type="PROSITE" id="PS52002"/>
    </source>
</evidence>
<feature type="domain" description="Sm" evidence="12">
    <location>
        <begin position="16"/>
        <end position="101"/>
    </location>
</feature>
<evidence type="ECO:0000256" key="5">
    <source>
        <dbReference type="ARBA" id="ARBA00022728"/>
    </source>
</evidence>
<dbReference type="EMBL" id="CAKKLH010000015">
    <property type="protein sequence ID" value="CAH0099230.1"/>
    <property type="molecule type" value="Genomic_DNA"/>
</dbReference>
<keyword evidence="6" id="KW-0694">RNA-binding</keyword>
<dbReference type="PANTHER" id="PTHR12687:SF4">
    <property type="entry name" value="NUCLEOLAR COMPLEX PROTEIN 2 HOMOLOG"/>
    <property type="match status" value="1"/>
</dbReference>
<comment type="subcellular location">
    <subcellularLocation>
        <location evidence="1">Nucleus</location>
    </subcellularLocation>
</comment>
<dbReference type="Proteomes" id="UP000789390">
    <property type="component" value="Unassembled WGS sequence"/>
</dbReference>
<reference evidence="13" key="1">
    <citation type="submission" date="2021-11" db="EMBL/GenBank/DDBJ databases">
        <authorList>
            <person name="Schell T."/>
        </authorList>
    </citation>
    <scope>NUCLEOTIDE SEQUENCE</scope>
    <source>
        <strain evidence="13">M5</strain>
    </source>
</reference>
<feature type="compositionally biased region" description="Acidic residues" evidence="11">
    <location>
        <begin position="339"/>
        <end position="350"/>
    </location>
</feature>
<evidence type="ECO:0000256" key="6">
    <source>
        <dbReference type="ARBA" id="ARBA00022884"/>
    </source>
</evidence>
<keyword evidence="8" id="KW-0539">Nucleus</keyword>
<dbReference type="FunFam" id="2.30.30.100:FF:000007">
    <property type="entry name" value="U6 snRNA-associated Sm-like protein LSm3"/>
    <property type="match status" value="1"/>
</dbReference>
<organism evidence="13 14">
    <name type="scientific">Daphnia galeata</name>
    <dbReference type="NCBI Taxonomy" id="27404"/>
    <lineage>
        <taxon>Eukaryota</taxon>
        <taxon>Metazoa</taxon>
        <taxon>Ecdysozoa</taxon>
        <taxon>Arthropoda</taxon>
        <taxon>Crustacea</taxon>
        <taxon>Branchiopoda</taxon>
        <taxon>Diplostraca</taxon>
        <taxon>Cladocera</taxon>
        <taxon>Anomopoda</taxon>
        <taxon>Daphniidae</taxon>
        <taxon>Daphnia</taxon>
    </lineage>
</organism>
<keyword evidence="7" id="KW-0508">mRNA splicing</keyword>
<dbReference type="InterPro" id="IPR047575">
    <property type="entry name" value="Sm"/>
</dbReference>
<keyword evidence="5" id="KW-0747">Spliceosome</keyword>
<feature type="compositionally biased region" description="Basic and acidic residues" evidence="11">
    <location>
        <begin position="842"/>
        <end position="851"/>
    </location>
</feature>
<dbReference type="OrthoDB" id="10266662at2759"/>
<evidence type="ECO:0000256" key="1">
    <source>
        <dbReference type="ARBA" id="ARBA00004123"/>
    </source>
</evidence>
<gene>
    <name evidence="13" type="ORF">DGAL_LOCUS1344</name>
</gene>
<dbReference type="GO" id="GO:0042393">
    <property type="term" value="F:histone binding"/>
    <property type="evidence" value="ECO:0007669"/>
    <property type="project" value="TreeGrafter"/>
</dbReference>
<evidence type="ECO:0000256" key="3">
    <source>
        <dbReference type="ARBA" id="ARBA00006850"/>
    </source>
</evidence>
<evidence type="ECO:0000313" key="13">
    <source>
        <dbReference type="EMBL" id="CAH0099230.1"/>
    </source>
</evidence>
<dbReference type="InterPro" id="IPR034105">
    <property type="entry name" value="Lsm3"/>
</dbReference>
<dbReference type="InterPro" id="IPR001163">
    <property type="entry name" value="Sm_dom_euk/arc"/>
</dbReference>